<proteinExistence type="predicted"/>
<dbReference type="InterPro" id="IPR036028">
    <property type="entry name" value="SH3-like_dom_sf"/>
</dbReference>
<dbReference type="GO" id="GO:1901184">
    <property type="term" value="P:regulation of ERBB signaling pathway"/>
    <property type="evidence" value="ECO:0007669"/>
    <property type="project" value="TreeGrafter"/>
</dbReference>
<name>A0A8C5MEP8_9ANUR</name>
<sequence length="1375" mass="156616">MVILDQVGHMEGLRARSKSLVDKLSRGDKHAEATISWSSFYQTQRERRQKTREYQNYYFWKNLQFRASELVSTAGKGVADRTESGFLTSWSHWQSCNPNRKERCLELETMASDDPADSEPVSVPEDTSLETDSVSLAAGEGFVTEISLSFSIVQRSTLGPNVRLQEEARKTLWSLENDNKEMLLLFKELSARLVSIQAHKDVFMITFKTIEEIWKFTTYLSLGFVACSLEHLLFDDQYWLNSALVEDTEIQVSVNQDELATLYLGLLLQEGSFYARAVVQEIGGTEDDHQMLEFLSVPLNDVVHLKDIGEESSWEGQSLSTGERGLIPIISVEPLPHPFYQWFLKTYPMSCNISEQNCRHITSQTIGQGLCTARENHTATEWDELSYCRGDIIEVIGFYVPGLKWFLGRSPSNGATGFVQTKHVDPSCLNALCKDLLFLSEEERLSLNSLDEDSQRSCVQLLNNLSQTNVTSVYRLDGLDPVDTYHKTPHSVTEDFGECQESDSWEEREGVSSSSKCSVSEKSSPDSEWKVGVESFIVQCQEEIDDPKFFVDLNAGEMEDSEVFDPVLTFLNKDGYQPHFQPLYDLSMSFLNSTFYGFSEEEDLVFYLETSRNWAKKINMSWAHIRCCFLLGRICVKRMKLSQARVYFEEALSAMRQGFLDLHLMAALYGTLCAIYLKQNLRSKQELLLEKAASLLICLHQHNFSSEHELEVLKYLLKKAIVVNNTSFESRVCFLLFRLLHQLGRYDEALPFVERLQFLLISSCSQNVFSSVGVIPILGYLYDKKYLPHVALASARLCKSVGRKTTPSPMWRVGVVLQNISRITGCSLKGNYIPAQAAPYLKHALSFSYESGDVKAQRTLCLLLSKLHIQYSLLSNAISYSKRAFELGRWTSEDEAFEASLFLGWLYTLNGHFEKACHLLGPFLDSMQETDSTTQCGVIHNMLANAQKMDNKPNESLRGYSQALKLATETGNRRNQAIALANIGRLSVFCQATIMAERYFLKSVQLYMDLQGSDDAERELVQVLQWLGEILTEQKKLEHGRLCYELALLYALKSNNLNGQLRITEELCNFYSNVSPSTGAHIAYCEHRVQLVQKLRDRMKEGELLGTLSRLYQALNTDKSLRKALDYTKQSLRIAIDLGQHERAAENWLQAGRLYYLLKEDELVEIYLHAGIQASLKSENTASTLHLYEAAGDVFFHGIKMREKALLLYKECALPLAKKLEDTPTQLRLFQKLTQLLISQGNYKTSLEFAATSVRMSTLVDDPLHELVAFHRLAGVYHSMQIYEVSEYCYLKALSLCPSPMEHAAEAGYYLKVYWRLGDIALFRRKDVEDAVTYLLLALAAAIEIENEEFQLVLIDRLATLYSNYLRDESRQTYT</sequence>
<evidence type="ECO:0000313" key="4">
    <source>
        <dbReference type="Ensembl" id="ENSLLEP00000013020.1"/>
    </source>
</evidence>
<dbReference type="Gene3D" id="1.25.40.10">
    <property type="entry name" value="Tetratricopeptide repeat domain"/>
    <property type="match status" value="3"/>
</dbReference>
<dbReference type="PANTHER" id="PTHR22647">
    <property type="entry name" value="SH3 DOMAIN AND TETRATRICOPEPTIDE REPEATS CONTAINING PROTEIN"/>
    <property type="match status" value="1"/>
</dbReference>
<dbReference type="SUPFAM" id="SSF48452">
    <property type="entry name" value="TPR-like"/>
    <property type="match status" value="2"/>
</dbReference>
<protein>
    <submittedName>
        <fullName evidence="4">SH3 domain and tetratricopeptide repeats 2</fullName>
    </submittedName>
</protein>
<evidence type="ECO:0000313" key="5">
    <source>
        <dbReference type="Proteomes" id="UP000694569"/>
    </source>
</evidence>
<dbReference type="GeneTree" id="ENSGT00530000063812"/>
<dbReference type="Ensembl" id="ENSLLET00000013533.1">
    <property type="protein sequence ID" value="ENSLLEP00000013020.1"/>
    <property type="gene ID" value="ENSLLEG00000008218.1"/>
</dbReference>
<evidence type="ECO:0000256" key="1">
    <source>
        <dbReference type="ARBA" id="ARBA00022443"/>
    </source>
</evidence>
<reference evidence="4" key="2">
    <citation type="submission" date="2025-09" db="UniProtKB">
        <authorList>
            <consortium name="Ensembl"/>
        </authorList>
    </citation>
    <scope>IDENTIFICATION</scope>
</reference>
<accession>A0A8C5MEP8</accession>
<dbReference type="InterPro" id="IPR011990">
    <property type="entry name" value="TPR-like_helical_dom_sf"/>
</dbReference>
<evidence type="ECO:0000259" key="3">
    <source>
        <dbReference type="PROSITE" id="PS50002"/>
    </source>
</evidence>
<dbReference type="PANTHER" id="PTHR22647:SF2">
    <property type="entry name" value="SH3 DOMAIN AND TETRATRICOPEPTIDE REPEAT-CONTAINING PROTEIN 2"/>
    <property type="match status" value="1"/>
</dbReference>
<evidence type="ECO:0000256" key="2">
    <source>
        <dbReference type="PROSITE-ProRule" id="PRU00192"/>
    </source>
</evidence>
<organism evidence="4 5">
    <name type="scientific">Leptobrachium leishanense</name>
    <name type="common">Leishan spiny toad</name>
    <dbReference type="NCBI Taxonomy" id="445787"/>
    <lineage>
        <taxon>Eukaryota</taxon>
        <taxon>Metazoa</taxon>
        <taxon>Chordata</taxon>
        <taxon>Craniata</taxon>
        <taxon>Vertebrata</taxon>
        <taxon>Euteleostomi</taxon>
        <taxon>Amphibia</taxon>
        <taxon>Batrachia</taxon>
        <taxon>Anura</taxon>
        <taxon>Pelobatoidea</taxon>
        <taxon>Megophryidae</taxon>
        <taxon>Leptobrachium</taxon>
    </lineage>
</organism>
<keyword evidence="5" id="KW-1185">Reference proteome</keyword>
<dbReference type="InterPro" id="IPR019734">
    <property type="entry name" value="TPR_rpt"/>
</dbReference>
<dbReference type="SMART" id="SM00326">
    <property type="entry name" value="SH3"/>
    <property type="match status" value="2"/>
</dbReference>
<dbReference type="Gene3D" id="2.30.30.40">
    <property type="entry name" value="SH3 Domains"/>
    <property type="match status" value="1"/>
</dbReference>
<dbReference type="SMART" id="SM00028">
    <property type="entry name" value="TPR"/>
    <property type="match status" value="4"/>
</dbReference>
<feature type="domain" description="SH3" evidence="3">
    <location>
        <begin position="366"/>
        <end position="429"/>
    </location>
</feature>
<gene>
    <name evidence="4" type="primary">SH3TC2</name>
</gene>
<dbReference type="PROSITE" id="PS50002">
    <property type="entry name" value="SH3"/>
    <property type="match status" value="1"/>
</dbReference>
<dbReference type="InterPro" id="IPR042772">
    <property type="entry name" value="SH3TC1/SH3TC2"/>
</dbReference>
<dbReference type="GO" id="GO:0033157">
    <property type="term" value="P:regulation of intracellular protein transport"/>
    <property type="evidence" value="ECO:0007669"/>
    <property type="project" value="TreeGrafter"/>
</dbReference>
<keyword evidence="1 2" id="KW-0728">SH3 domain</keyword>
<dbReference type="OrthoDB" id="9321902at2759"/>
<dbReference type="Proteomes" id="UP000694569">
    <property type="component" value="Unplaced"/>
</dbReference>
<dbReference type="InterPro" id="IPR001452">
    <property type="entry name" value="SH3_domain"/>
</dbReference>
<dbReference type="SUPFAM" id="SSF50044">
    <property type="entry name" value="SH3-domain"/>
    <property type="match status" value="2"/>
</dbReference>
<reference evidence="4" key="1">
    <citation type="submission" date="2025-08" db="UniProtKB">
        <authorList>
            <consortium name="Ensembl"/>
        </authorList>
    </citation>
    <scope>IDENTIFICATION</scope>
</reference>